<keyword evidence="2" id="KW-1185">Reference proteome</keyword>
<dbReference type="PROSITE" id="PS51257">
    <property type="entry name" value="PROKAR_LIPOPROTEIN"/>
    <property type="match status" value="1"/>
</dbReference>
<proteinExistence type="predicted"/>
<accession>A0ABW5JF56</accession>
<dbReference type="Proteomes" id="UP001597460">
    <property type="component" value="Unassembled WGS sequence"/>
</dbReference>
<organism evidence="1 2">
    <name type="scientific">Gracilimonas halophila</name>
    <dbReference type="NCBI Taxonomy" id="1834464"/>
    <lineage>
        <taxon>Bacteria</taxon>
        <taxon>Pseudomonadati</taxon>
        <taxon>Balneolota</taxon>
        <taxon>Balneolia</taxon>
        <taxon>Balneolales</taxon>
        <taxon>Balneolaceae</taxon>
        <taxon>Gracilimonas</taxon>
    </lineage>
</organism>
<dbReference type="RefSeq" id="WP_390296946.1">
    <property type="nucleotide sequence ID" value="NZ_JBHULI010000001.1"/>
</dbReference>
<evidence type="ECO:0000313" key="1">
    <source>
        <dbReference type="EMBL" id="MFD2530911.1"/>
    </source>
</evidence>
<reference evidence="2" key="1">
    <citation type="journal article" date="2019" name="Int. J. Syst. Evol. Microbiol.">
        <title>The Global Catalogue of Microorganisms (GCM) 10K type strain sequencing project: providing services to taxonomists for standard genome sequencing and annotation.</title>
        <authorList>
            <consortium name="The Broad Institute Genomics Platform"/>
            <consortium name="The Broad Institute Genome Sequencing Center for Infectious Disease"/>
            <person name="Wu L."/>
            <person name="Ma J."/>
        </authorList>
    </citation>
    <scope>NUCLEOTIDE SEQUENCE [LARGE SCALE GENOMIC DNA]</scope>
    <source>
        <strain evidence="2">KCTC 52042</strain>
    </source>
</reference>
<name>A0ABW5JF56_9BACT</name>
<sequence>MFERSLKSHSIALVLLIACVVPCELVNAQDINLELEPRATLENTQVLSLTGLGINGDGTGPVLISGFLENLTAETINNLYIEVKVNAAKVGDIIEFRSYSTLPISLEPYQSVYATNNDLANERIPGIDQQIQFSGGFTPEGDEFFENLSGSTALPKDIYTIQVIIFRVTNAFGRQDLASSTIEIGGGATSSFDESEIYLKTPGDIFGAPA</sequence>
<gene>
    <name evidence="1" type="ORF">ACFSVN_00450</name>
</gene>
<comment type="caution">
    <text evidence="1">The sequence shown here is derived from an EMBL/GenBank/DDBJ whole genome shotgun (WGS) entry which is preliminary data.</text>
</comment>
<dbReference type="EMBL" id="JBHULI010000001">
    <property type="protein sequence ID" value="MFD2530911.1"/>
    <property type="molecule type" value="Genomic_DNA"/>
</dbReference>
<protein>
    <submittedName>
        <fullName evidence="1">Uncharacterized protein</fullName>
    </submittedName>
</protein>
<evidence type="ECO:0000313" key="2">
    <source>
        <dbReference type="Proteomes" id="UP001597460"/>
    </source>
</evidence>